<comment type="caution">
    <text evidence="2">The sequence shown here is derived from an EMBL/GenBank/DDBJ whole genome shotgun (WGS) entry which is preliminary data.</text>
</comment>
<protein>
    <submittedName>
        <fullName evidence="2">Uncharacterized protein</fullName>
    </submittedName>
</protein>
<feature type="region of interest" description="Disordered" evidence="1">
    <location>
        <begin position="17"/>
        <end position="54"/>
    </location>
</feature>
<accession>A0A0P7BKP0</accession>
<dbReference type="AlphaFoldDB" id="A0A0P7BKP0"/>
<dbReference type="Proteomes" id="UP000050424">
    <property type="component" value="Unassembled WGS sequence"/>
</dbReference>
<name>A0A0P7BKP0_9HYPO</name>
<evidence type="ECO:0000313" key="2">
    <source>
        <dbReference type="EMBL" id="KPM45830.1"/>
    </source>
</evidence>
<dbReference type="OrthoDB" id="10670755at2759"/>
<feature type="compositionally biased region" description="Basic residues" evidence="1">
    <location>
        <begin position="45"/>
        <end position="54"/>
    </location>
</feature>
<organism evidence="2 3">
    <name type="scientific">Neonectria ditissima</name>
    <dbReference type="NCBI Taxonomy" id="78410"/>
    <lineage>
        <taxon>Eukaryota</taxon>
        <taxon>Fungi</taxon>
        <taxon>Dikarya</taxon>
        <taxon>Ascomycota</taxon>
        <taxon>Pezizomycotina</taxon>
        <taxon>Sordariomycetes</taxon>
        <taxon>Hypocreomycetidae</taxon>
        <taxon>Hypocreales</taxon>
        <taxon>Nectriaceae</taxon>
        <taxon>Neonectria</taxon>
    </lineage>
</organism>
<feature type="compositionally biased region" description="Low complexity" evidence="1">
    <location>
        <begin position="160"/>
        <end position="171"/>
    </location>
</feature>
<sequence length="421" mass="45940">MSHVDDAHIHIHIHTRVHAPSVTKKGPRWTESTITDSDSRDKSPPHRSLKHRHHEGIVRTGPALSFLLQIAGSGNWNSGTAEWWHSGTVAQWSEWWEHPLGHLLGRPILHVLTPSPAPPFFLTCITHPTLPRPCSPLSCRRPCRDPQKSQAQNLPPRPPQSQGQAQVQGQACKPPTHAKVQGQHFQGQHRTSSLHRLGTIDWTRSTKYLLLSSTPRLLDSIYTPRPPCTHAPWHGPCSKPPSPSYPVAVVAFPTLRELVWIVEPTGAEQATEPCSFSFKTILEALSGSGSGFASLAARSPRNSPQLACCPGAPWPAHNKPGPPPTRTAPLPASLVPSPACSTRRLLCRVVNPSPPVATARRYRSSLLATPTEIPLLDFVCAKSEHPTAIYVSLTIWPPLFSQPGLATSRADFMLAASAPNV</sequence>
<gene>
    <name evidence="2" type="ORF">AK830_g666</name>
</gene>
<keyword evidence="3" id="KW-1185">Reference proteome</keyword>
<evidence type="ECO:0000313" key="3">
    <source>
        <dbReference type="Proteomes" id="UP000050424"/>
    </source>
</evidence>
<reference evidence="2 3" key="1">
    <citation type="submission" date="2015-09" db="EMBL/GenBank/DDBJ databases">
        <title>Draft genome of a European isolate of the apple canker pathogen Neonectria ditissima.</title>
        <authorList>
            <person name="Gomez-Cortecero A."/>
            <person name="Harrison R.J."/>
            <person name="Armitage A.D."/>
        </authorList>
    </citation>
    <scope>NUCLEOTIDE SEQUENCE [LARGE SCALE GENOMIC DNA]</scope>
    <source>
        <strain evidence="2 3">R09/05</strain>
    </source>
</reference>
<dbReference type="EMBL" id="LKCW01000004">
    <property type="protein sequence ID" value="KPM45830.1"/>
    <property type="molecule type" value="Genomic_DNA"/>
</dbReference>
<feature type="region of interest" description="Disordered" evidence="1">
    <location>
        <begin position="141"/>
        <end position="191"/>
    </location>
</feature>
<evidence type="ECO:0000256" key="1">
    <source>
        <dbReference type="SAM" id="MobiDB-lite"/>
    </source>
</evidence>
<proteinExistence type="predicted"/>